<name>X1BAG7_9ZZZZ</name>
<organism evidence="1">
    <name type="scientific">marine sediment metagenome</name>
    <dbReference type="NCBI Taxonomy" id="412755"/>
    <lineage>
        <taxon>unclassified sequences</taxon>
        <taxon>metagenomes</taxon>
        <taxon>ecological metagenomes</taxon>
    </lineage>
</organism>
<comment type="caution">
    <text evidence="1">The sequence shown here is derived from an EMBL/GenBank/DDBJ whole genome shotgun (WGS) entry which is preliminary data.</text>
</comment>
<reference evidence="1" key="1">
    <citation type="journal article" date="2014" name="Front. Microbiol.">
        <title>High frequency of phylogenetically diverse reductive dehalogenase-homologous genes in deep subseafloor sedimentary metagenomes.</title>
        <authorList>
            <person name="Kawai M."/>
            <person name="Futagami T."/>
            <person name="Toyoda A."/>
            <person name="Takaki Y."/>
            <person name="Nishi S."/>
            <person name="Hori S."/>
            <person name="Arai W."/>
            <person name="Tsubouchi T."/>
            <person name="Morono Y."/>
            <person name="Uchiyama I."/>
            <person name="Ito T."/>
            <person name="Fujiyama A."/>
            <person name="Inagaki F."/>
            <person name="Takami H."/>
        </authorList>
    </citation>
    <scope>NUCLEOTIDE SEQUENCE</scope>
    <source>
        <strain evidence="1">Expedition CK06-06</strain>
    </source>
</reference>
<sequence length="163" mass="18650">NQFIISGVVESEIKEINPTVFYSEKIVSFPSDLLDPIILLVSLSRNWTSLVTNQETIYAIPEEAFYLDSANIEALRLAEFVAGDDVLIGILSDKYEKSILVIAKDEPIYKRQQIQKKVRELLSALQSRKNFSVLDAGKRTLSREINWDNVTTSVEKHPIFYRK</sequence>
<proteinExistence type="predicted"/>
<dbReference type="AlphaFoldDB" id="X1BAG7"/>
<protein>
    <submittedName>
        <fullName evidence="1">Uncharacterized protein</fullName>
    </submittedName>
</protein>
<dbReference type="EMBL" id="BART01024783">
    <property type="protein sequence ID" value="GAG92849.1"/>
    <property type="molecule type" value="Genomic_DNA"/>
</dbReference>
<gene>
    <name evidence="1" type="ORF">S01H4_44653</name>
</gene>
<accession>X1BAG7</accession>
<evidence type="ECO:0000313" key="1">
    <source>
        <dbReference type="EMBL" id="GAG92849.1"/>
    </source>
</evidence>
<feature type="non-terminal residue" evidence="1">
    <location>
        <position position="1"/>
    </location>
</feature>